<evidence type="ECO:0000256" key="1">
    <source>
        <dbReference type="ARBA" id="ARBA00007992"/>
    </source>
</evidence>
<dbReference type="SUPFAM" id="SSF51905">
    <property type="entry name" value="FAD/NAD(P)-binding domain"/>
    <property type="match status" value="1"/>
</dbReference>
<protein>
    <submittedName>
        <fullName evidence="7">FAD-dependent urate hydroxylase</fullName>
    </submittedName>
</protein>
<dbReference type="InterPro" id="IPR002938">
    <property type="entry name" value="FAD-bd"/>
</dbReference>
<dbReference type="Pfam" id="PF01494">
    <property type="entry name" value="FAD_binding_3"/>
    <property type="match status" value="1"/>
</dbReference>
<reference evidence="7 8" key="1">
    <citation type="journal article" date="2015" name="BMC Genomics">
        <title>The genome of the truffle-parasite Tolypocladium ophioglossoides and the evolution of antifungal peptaibiotics.</title>
        <authorList>
            <person name="Quandt C.A."/>
            <person name="Bushley K.E."/>
            <person name="Spatafora J.W."/>
        </authorList>
    </citation>
    <scope>NUCLEOTIDE SEQUENCE [LARGE SCALE GENOMIC DNA]</scope>
    <source>
        <strain evidence="7 8">CBS 100239</strain>
    </source>
</reference>
<keyword evidence="3" id="KW-0274">FAD</keyword>
<evidence type="ECO:0000256" key="4">
    <source>
        <dbReference type="ARBA" id="ARBA00023002"/>
    </source>
</evidence>
<keyword evidence="4" id="KW-0560">Oxidoreductase</keyword>
<dbReference type="GO" id="GO:0004497">
    <property type="term" value="F:monooxygenase activity"/>
    <property type="evidence" value="ECO:0007669"/>
    <property type="project" value="UniProtKB-KW"/>
</dbReference>
<proteinExistence type="inferred from homology"/>
<dbReference type="GO" id="GO:0071949">
    <property type="term" value="F:FAD binding"/>
    <property type="evidence" value="ECO:0007669"/>
    <property type="project" value="InterPro"/>
</dbReference>
<evidence type="ECO:0000313" key="7">
    <source>
        <dbReference type="EMBL" id="KND92014.1"/>
    </source>
</evidence>
<dbReference type="PANTHER" id="PTHR13789:SF316">
    <property type="entry name" value="FAD-BINDING DOMAIN-CONTAINING PROTEIN"/>
    <property type="match status" value="1"/>
</dbReference>
<dbReference type="InterPro" id="IPR050493">
    <property type="entry name" value="FAD-dep_Monooxygenase_BioMet"/>
</dbReference>
<dbReference type="Gene3D" id="3.50.50.60">
    <property type="entry name" value="FAD/NAD(P)-binding domain"/>
    <property type="match status" value="1"/>
</dbReference>
<evidence type="ECO:0000259" key="6">
    <source>
        <dbReference type="Pfam" id="PF01494"/>
    </source>
</evidence>
<accession>A0A0L0NDF6</accession>
<comment type="caution">
    <text evidence="7">The sequence shown here is derived from an EMBL/GenBank/DDBJ whole genome shotgun (WGS) entry which is preliminary data.</text>
</comment>
<evidence type="ECO:0000313" key="8">
    <source>
        <dbReference type="Proteomes" id="UP000036947"/>
    </source>
</evidence>
<comment type="similarity">
    <text evidence="1">Belongs to the paxM FAD-dependent monooxygenase family.</text>
</comment>
<name>A0A0L0NDF6_TOLOC</name>
<dbReference type="PRINTS" id="PR00420">
    <property type="entry name" value="RNGMNOXGNASE"/>
</dbReference>
<dbReference type="Proteomes" id="UP000036947">
    <property type="component" value="Unassembled WGS sequence"/>
</dbReference>
<dbReference type="EMBL" id="LFRF01000007">
    <property type="protein sequence ID" value="KND92014.1"/>
    <property type="molecule type" value="Genomic_DNA"/>
</dbReference>
<keyword evidence="2" id="KW-0285">Flavoprotein</keyword>
<evidence type="ECO:0000256" key="5">
    <source>
        <dbReference type="ARBA" id="ARBA00023033"/>
    </source>
</evidence>
<gene>
    <name evidence="7" type="ORF">TOPH_03311</name>
</gene>
<evidence type="ECO:0000256" key="3">
    <source>
        <dbReference type="ARBA" id="ARBA00022827"/>
    </source>
</evidence>
<keyword evidence="8" id="KW-1185">Reference proteome</keyword>
<evidence type="ECO:0000256" key="2">
    <source>
        <dbReference type="ARBA" id="ARBA00022630"/>
    </source>
</evidence>
<sequence>MSESNKFENVAIVGAGLAGLTLALALHQQSIPVTVYESRPAPLNIGGAVMLSPNALQILDALDLYHIVKTKGYNFETLDYRDLAGNLLESYEFGSKDKYGYKGLRIFRHVLIDELVAALAQRGVTVRYGTKFSHVVADSPRGVTVAFTDGSTASASVLVGADGIHSAVRKHLYPDLQTKFIGMAGITAAVPTTQLKLPPGYHIPVTIISPKGAFVIAPQQVDGSEVLIGKQQRVVLNDVQPGWDREFVADKESGVKFLQQDNELFPEIVHNAASHIDTDTVNKWPFFVVPKLERWASESRGVIIVGDAAHAIPPSASQGINQAFEDVYMLALLLGQADRIRSIKDALSFWQSYRQERVDKVLELNKQIDLRRMPADDAVVGDKSGFQRKEFELGWLYKPEFKKDVQDWISRQ</sequence>
<dbReference type="PANTHER" id="PTHR13789">
    <property type="entry name" value="MONOOXYGENASE"/>
    <property type="match status" value="1"/>
</dbReference>
<dbReference type="FunFam" id="3.50.50.60:FF:000156">
    <property type="entry name" value="Salicylate hydroxylase, putative"/>
    <property type="match status" value="1"/>
</dbReference>
<dbReference type="OrthoDB" id="16820at2759"/>
<organism evidence="7 8">
    <name type="scientific">Tolypocladium ophioglossoides (strain CBS 100239)</name>
    <name type="common">Snaketongue truffleclub</name>
    <name type="synonym">Elaphocordyceps ophioglossoides</name>
    <dbReference type="NCBI Taxonomy" id="1163406"/>
    <lineage>
        <taxon>Eukaryota</taxon>
        <taxon>Fungi</taxon>
        <taxon>Dikarya</taxon>
        <taxon>Ascomycota</taxon>
        <taxon>Pezizomycotina</taxon>
        <taxon>Sordariomycetes</taxon>
        <taxon>Hypocreomycetidae</taxon>
        <taxon>Hypocreales</taxon>
        <taxon>Ophiocordycipitaceae</taxon>
        <taxon>Tolypocladium</taxon>
    </lineage>
</organism>
<feature type="domain" description="FAD-binding" evidence="6">
    <location>
        <begin position="9"/>
        <end position="361"/>
    </location>
</feature>
<dbReference type="STRING" id="1163406.A0A0L0NDF6"/>
<dbReference type="AlphaFoldDB" id="A0A0L0NDF6"/>
<keyword evidence="5" id="KW-0503">Monooxygenase</keyword>
<dbReference type="InterPro" id="IPR036188">
    <property type="entry name" value="FAD/NAD-bd_sf"/>
</dbReference>